<reference evidence="2" key="1">
    <citation type="submission" date="2020-01" db="EMBL/GenBank/DDBJ databases">
        <authorList>
            <person name="Rat A."/>
        </authorList>
    </citation>
    <scope>NUCLEOTIDE SEQUENCE</scope>
    <source>
        <strain evidence="2">LMG 28251</strain>
    </source>
</reference>
<dbReference type="EMBL" id="JAAEDH010000005">
    <property type="protein sequence ID" value="MBR0654640.1"/>
    <property type="molecule type" value="Genomic_DNA"/>
</dbReference>
<evidence type="ECO:0000313" key="3">
    <source>
        <dbReference type="Proteomes" id="UP001196068"/>
    </source>
</evidence>
<sequence length="304" mass="32088">MPSPHWLPLLREIGNLKRVRSANQTGSVAERLFALAWRRLVAGEETNSVARDVTARALVATRLGDLDAASLHAAGLPGEAVREILGNGFDAAAVLLDAPARRWLRGGSPQVHLDDDADPGVSMAVPAFVERLARQPRAGATTPGRSRLMLEPPENHAEHCLCVAVAAVLLAPETGADTGCVFLASLAHHLHNALLADAGFAGETLLGEWLAPAISGATELALGELTPALGSRVAEACRILPDVETAEGQAFHAADTLDRVLQMEHHLRAASTTMAYLQNEMALVHAGPIKPFQDALLDRMGLAA</sequence>
<dbReference type="Gene3D" id="1.10.3210.10">
    <property type="entry name" value="Hypothetical protein af1432"/>
    <property type="match status" value="1"/>
</dbReference>
<protein>
    <submittedName>
        <fullName evidence="2">HD domain-containing protein</fullName>
    </submittedName>
</protein>
<dbReference type="SUPFAM" id="SSF109604">
    <property type="entry name" value="HD-domain/PDEase-like"/>
    <property type="match status" value="1"/>
</dbReference>
<name>A0AAF1JVK3_9PROT</name>
<gene>
    <name evidence="2" type="ORF">GXW79_06070</name>
</gene>
<keyword evidence="3" id="KW-1185">Reference proteome</keyword>
<feature type="domain" description="HD" evidence="1">
    <location>
        <begin position="130"/>
        <end position="267"/>
    </location>
</feature>
<dbReference type="InterPro" id="IPR006674">
    <property type="entry name" value="HD_domain"/>
</dbReference>
<accession>A0AAF1JVK3</accession>
<organism evidence="2 3">
    <name type="scientific">Plastoroseomonas arctica</name>
    <dbReference type="NCBI Taxonomy" id="1509237"/>
    <lineage>
        <taxon>Bacteria</taxon>
        <taxon>Pseudomonadati</taxon>
        <taxon>Pseudomonadota</taxon>
        <taxon>Alphaproteobacteria</taxon>
        <taxon>Acetobacterales</taxon>
        <taxon>Acetobacteraceae</taxon>
        <taxon>Plastoroseomonas</taxon>
    </lineage>
</organism>
<reference evidence="2" key="2">
    <citation type="journal article" date="2021" name="Syst. Appl. Microbiol.">
        <title>Roseomonas hellenica sp. nov., isolated from roots of wild-growing Alkanna tinctoria.</title>
        <authorList>
            <person name="Rat A."/>
            <person name="Naranjo H.D."/>
            <person name="Lebbe L."/>
            <person name="Cnockaert M."/>
            <person name="Krigas N."/>
            <person name="Grigoriadou K."/>
            <person name="Maloupa E."/>
            <person name="Willems A."/>
        </authorList>
    </citation>
    <scope>NUCLEOTIDE SEQUENCE</scope>
    <source>
        <strain evidence="2">LMG 28251</strain>
    </source>
</reference>
<dbReference type="AlphaFoldDB" id="A0AAF1JVK3"/>
<evidence type="ECO:0000259" key="1">
    <source>
        <dbReference type="Pfam" id="PF13023"/>
    </source>
</evidence>
<evidence type="ECO:0000313" key="2">
    <source>
        <dbReference type="EMBL" id="MBR0654640.1"/>
    </source>
</evidence>
<proteinExistence type="predicted"/>
<comment type="caution">
    <text evidence="2">The sequence shown here is derived from an EMBL/GenBank/DDBJ whole genome shotgun (WGS) entry which is preliminary data.</text>
</comment>
<dbReference type="Pfam" id="PF13023">
    <property type="entry name" value="HD_3"/>
    <property type="match status" value="1"/>
</dbReference>
<dbReference type="Proteomes" id="UP001196068">
    <property type="component" value="Unassembled WGS sequence"/>
</dbReference>